<accession>A0A1D3DRD1</accession>
<dbReference type="AlphaFoldDB" id="A0A1D3DRD1"/>
<dbReference type="Proteomes" id="UP000095329">
    <property type="component" value="Unassembled WGS sequence"/>
</dbReference>
<dbReference type="EMBL" id="ASHX02000001">
    <property type="protein sequence ID" value="OEJ94882.1"/>
    <property type="molecule type" value="Genomic_DNA"/>
</dbReference>
<reference evidence="2 3" key="1">
    <citation type="journal article" date="2013" name="Genome Announc.">
        <title>Genome Sequence of Streptomyces violaceusniger Strain SPC6, a Halotolerant Streptomycete That Exhibits Rapid Growth and Development.</title>
        <authorList>
            <person name="Chen X."/>
            <person name="Zhang B."/>
            <person name="Zhang W."/>
            <person name="Wu X."/>
            <person name="Zhang M."/>
            <person name="Chen T."/>
            <person name="Liu G."/>
            <person name="Dyson P."/>
        </authorList>
    </citation>
    <scope>NUCLEOTIDE SEQUENCE [LARGE SCALE GENOMIC DNA]</scope>
    <source>
        <strain evidence="2 3">SPC6</strain>
    </source>
</reference>
<keyword evidence="3" id="KW-1185">Reference proteome</keyword>
<organism evidence="2 3">
    <name type="scientific">Streptomyces thermolilacinus SPC6</name>
    <dbReference type="NCBI Taxonomy" id="1306406"/>
    <lineage>
        <taxon>Bacteria</taxon>
        <taxon>Bacillati</taxon>
        <taxon>Actinomycetota</taxon>
        <taxon>Actinomycetes</taxon>
        <taxon>Kitasatosporales</taxon>
        <taxon>Streptomycetaceae</taxon>
        <taxon>Streptomyces</taxon>
    </lineage>
</organism>
<name>A0A1D3DRD1_9ACTN</name>
<evidence type="ECO:0000313" key="3">
    <source>
        <dbReference type="Proteomes" id="UP000095329"/>
    </source>
</evidence>
<gene>
    <name evidence="2" type="ORF">J116_010685</name>
</gene>
<sequence>MIDPGPGLRPIQASGLSGAGHDPGPGRPAPAARFGPGLMGLRPGLILVLDLVLGLTRSRVCCERVRALVFA</sequence>
<protein>
    <submittedName>
        <fullName evidence="2">Uncharacterized protein</fullName>
    </submittedName>
</protein>
<proteinExistence type="predicted"/>
<evidence type="ECO:0000313" key="2">
    <source>
        <dbReference type="EMBL" id="OEJ94882.1"/>
    </source>
</evidence>
<comment type="caution">
    <text evidence="2">The sequence shown here is derived from an EMBL/GenBank/DDBJ whole genome shotgun (WGS) entry which is preliminary data.</text>
</comment>
<evidence type="ECO:0000256" key="1">
    <source>
        <dbReference type="SAM" id="MobiDB-lite"/>
    </source>
</evidence>
<feature type="region of interest" description="Disordered" evidence="1">
    <location>
        <begin position="1"/>
        <end position="32"/>
    </location>
</feature>